<name>A0A261GC50_9BIFI</name>
<gene>
    <name evidence="1" type="ORF">BAQU_0034</name>
</gene>
<dbReference type="Proteomes" id="UP000216451">
    <property type="component" value="Unassembled WGS sequence"/>
</dbReference>
<accession>A0A261GC50</accession>
<keyword evidence="2" id="KW-1185">Reference proteome</keyword>
<organism evidence="1 2">
    <name type="scientific">Bifidobacterium aquikefiri</name>
    <dbReference type="NCBI Taxonomy" id="1653207"/>
    <lineage>
        <taxon>Bacteria</taxon>
        <taxon>Bacillati</taxon>
        <taxon>Actinomycetota</taxon>
        <taxon>Actinomycetes</taxon>
        <taxon>Bifidobacteriales</taxon>
        <taxon>Bifidobacteriaceae</taxon>
        <taxon>Bifidobacterium</taxon>
    </lineage>
</organism>
<evidence type="ECO:0000313" key="1">
    <source>
        <dbReference type="EMBL" id="OZG68735.1"/>
    </source>
</evidence>
<dbReference type="AlphaFoldDB" id="A0A261GC50"/>
<evidence type="ECO:0000313" key="2">
    <source>
        <dbReference type="Proteomes" id="UP000216451"/>
    </source>
</evidence>
<dbReference type="EMBL" id="MWXA01000001">
    <property type="protein sequence ID" value="OZG68735.1"/>
    <property type="molecule type" value="Genomic_DNA"/>
</dbReference>
<protein>
    <submittedName>
        <fullName evidence="1">Uncharacterized protein</fullName>
    </submittedName>
</protein>
<proteinExistence type="predicted"/>
<comment type="caution">
    <text evidence="1">The sequence shown here is derived from an EMBL/GenBank/DDBJ whole genome shotgun (WGS) entry which is preliminary data.</text>
</comment>
<sequence length="87" mass="10326">MVNKVIHMFMHRCGIRLGITANFRCITCVSLIDIRKENVDNFYRTFRLWITTHVIHIFPLPYPQSINASTMWKTKECGTYPHYPQPL</sequence>
<reference evidence="1 2" key="1">
    <citation type="journal article" date="2017" name="BMC Genomics">
        <title>Comparative genomic and phylogenomic analyses of the Bifidobacteriaceae family.</title>
        <authorList>
            <person name="Lugli G.A."/>
            <person name="Milani C."/>
            <person name="Turroni F."/>
            <person name="Duranti S."/>
            <person name="Mancabelli L."/>
            <person name="Mangifesta M."/>
            <person name="Ferrario C."/>
            <person name="Modesto M."/>
            <person name="Mattarelli P."/>
            <person name="Jiri K."/>
            <person name="van Sinderen D."/>
            <person name="Ventura M."/>
        </authorList>
    </citation>
    <scope>NUCLEOTIDE SEQUENCE [LARGE SCALE GENOMIC DNA]</scope>
    <source>
        <strain evidence="1 2">LMG 28769</strain>
    </source>
</reference>